<proteinExistence type="predicted"/>
<evidence type="ECO:0000256" key="1">
    <source>
        <dbReference type="ARBA" id="ARBA00022614"/>
    </source>
</evidence>
<dbReference type="EMBL" id="JAGQNX010000052">
    <property type="protein sequence ID" value="MCA9308230.1"/>
    <property type="molecule type" value="Genomic_DNA"/>
</dbReference>
<dbReference type="InterPro" id="IPR050216">
    <property type="entry name" value="LRR_domain-containing"/>
</dbReference>
<dbReference type="SUPFAM" id="SSF52058">
    <property type="entry name" value="L domain-like"/>
    <property type="match status" value="1"/>
</dbReference>
<reference evidence="5" key="1">
    <citation type="submission" date="2020-04" db="EMBL/GenBank/DDBJ databases">
        <authorList>
            <person name="Zhang T."/>
        </authorList>
    </citation>
    <scope>NUCLEOTIDE SEQUENCE</scope>
    <source>
        <strain evidence="5">HKST-UBA79</strain>
    </source>
</reference>
<dbReference type="Gene3D" id="3.80.10.10">
    <property type="entry name" value="Ribonuclease Inhibitor"/>
    <property type="match status" value="1"/>
</dbReference>
<dbReference type="InterPro" id="IPR001611">
    <property type="entry name" value="Leu-rich_rpt"/>
</dbReference>
<keyword evidence="2" id="KW-0677">Repeat</keyword>
<dbReference type="InterPro" id="IPR055414">
    <property type="entry name" value="LRR_R13L4/SHOC2-like"/>
</dbReference>
<keyword evidence="3" id="KW-0472">Membrane</keyword>
<reference evidence="5" key="2">
    <citation type="journal article" date="2021" name="Microbiome">
        <title>Successional dynamics and alternative stable states in a saline activated sludge microbial community over 9 years.</title>
        <authorList>
            <person name="Wang Y."/>
            <person name="Ye J."/>
            <person name="Ju F."/>
            <person name="Liu L."/>
            <person name="Boyd J.A."/>
            <person name="Deng Y."/>
            <person name="Parks D.H."/>
            <person name="Jiang X."/>
            <person name="Yin X."/>
            <person name="Woodcroft B.J."/>
            <person name="Tyson G.W."/>
            <person name="Hugenholtz P."/>
            <person name="Polz M.F."/>
            <person name="Zhang T."/>
        </authorList>
    </citation>
    <scope>NUCLEOTIDE SEQUENCE</scope>
    <source>
        <strain evidence="5">HKST-UBA79</strain>
    </source>
</reference>
<dbReference type="PROSITE" id="PS51450">
    <property type="entry name" value="LRR"/>
    <property type="match status" value="1"/>
</dbReference>
<feature type="transmembrane region" description="Helical" evidence="3">
    <location>
        <begin position="7"/>
        <end position="29"/>
    </location>
</feature>
<gene>
    <name evidence="5" type="ORF">KC980_01845</name>
</gene>
<dbReference type="PRINTS" id="PR00019">
    <property type="entry name" value="LEURICHRPT"/>
</dbReference>
<protein>
    <submittedName>
        <fullName evidence="5">Leucine-rich repeat domain-containing protein</fullName>
    </submittedName>
</protein>
<keyword evidence="3" id="KW-1133">Transmembrane helix</keyword>
<evidence type="ECO:0000313" key="5">
    <source>
        <dbReference type="EMBL" id="MCA9308230.1"/>
    </source>
</evidence>
<keyword evidence="3" id="KW-0812">Transmembrane</keyword>
<dbReference type="AlphaFoldDB" id="A0A955EB97"/>
<evidence type="ECO:0000256" key="3">
    <source>
        <dbReference type="SAM" id="Phobius"/>
    </source>
</evidence>
<sequence length="174" mass="19145">MYVLKSRIFTVVFVITLLLFGAFFLLITYKLPPTPSNNSVKEPLTSPTSSVYTLDLSAQSLDKLPEYVLSYTLLEELIISNNNITGALPAEIRNLKNLKVLDASNNNMTGVPAEVGQLSNLEVLNLSNNKLTGLPYELGNLKNLQILDLSGNDYAKADLDVIKKGLPSNIKIIY</sequence>
<accession>A0A955EB97</accession>
<keyword evidence="1" id="KW-0433">Leucine-rich repeat</keyword>
<dbReference type="FunFam" id="3.80.10.10:FF:000041">
    <property type="entry name" value="LRR receptor-like serine/threonine-protein kinase ERECTA"/>
    <property type="match status" value="1"/>
</dbReference>
<organism evidence="5 6">
    <name type="scientific">candidate division WWE3 bacterium</name>
    <dbReference type="NCBI Taxonomy" id="2053526"/>
    <lineage>
        <taxon>Bacteria</taxon>
        <taxon>Katanobacteria</taxon>
    </lineage>
</organism>
<dbReference type="SMART" id="SM00369">
    <property type="entry name" value="LRR_TYP"/>
    <property type="match status" value="2"/>
</dbReference>
<dbReference type="InterPro" id="IPR032675">
    <property type="entry name" value="LRR_dom_sf"/>
</dbReference>
<name>A0A955EB97_UNCKA</name>
<dbReference type="Pfam" id="PF23598">
    <property type="entry name" value="LRR_14"/>
    <property type="match status" value="1"/>
</dbReference>
<feature type="domain" description="Disease resistance R13L4/SHOC-2-like LRR" evidence="4">
    <location>
        <begin position="80"/>
        <end position="152"/>
    </location>
</feature>
<dbReference type="PANTHER" id="PTHR48051:SF1">
    <property type="entry name" value="RAS SUPPRESSOR PROTEIN 1"/>
    <property type="match status" value="1"/>
</dbReference>
<evidence type="ECO:0000313" key="6">
    <source>
        <dbReference type="Proteomes" id="UP000740557"/>
    </source>
</evidence>
<comment type="caution">
    <text evidence="5">The sequence shown here is derived from an EMBL/GenBank/DDBJ whole genome shotgun (WGS) entry which is preliminary data.</text>
</comment>
<dbReference type="Proteomes" id="UP000740557">
    <property type="component" value="Unassembled WGS sequence"/>
</dbReference>
<dbReference type="PANTHER" id="PTHR48051">
    <property type="match status" value="1"/>
</dbReference>
<dbReference type="InterPro" id="IPR003591">
    <property type="entry name" value="Leu-rich_rpt_typical-subtyp"/>
</dbReference>
<evidence type="ECO:0000259" key="4">
    <source>
        <dbReference type="Pfam" id="PF23598"/>
    </source>
</evidence>
<dbReference type="GO" id="GO:0005737">
    <property type="term" value="C:cytoplasm"/>
    <property type="evidence" value="ECO:0007669"/>
    <property type="project" value="TreeGrafter"/>
</dbReference>
<evidence type="ECO:0000256" key="2">
    <source>
        <dbReference type="ARBA" id="ARBA00022737"/>
    </source>
</evidence>